<gene>
    <name evidence="4" type="primary">sufD</name>
    <name evidence="4" type="ORF">ADICEAN_00964</name>
</gene>
<dbReference type="STRING" id="1279009.ADICEAN_00964"/>
<evidence type="ECO:0000256" key="1">
    <source>
        <dbReference type="ARBA" id="ARBA00043967"/>
    </source>
</evidence>
<dbReference type="InterPro" id="IPR011542">
    <property type="entry name" value="SUF_FeS_clus_asmbl_SufD"/>
</dbReference>
<comment type="caution">
    <text evidence="4">The sequence shown here is derived from an EMBL/GenBank/DDBJ whole genome shotgun (WGS) entry which is preliminary data.</text>
</comment>
<protein>
    <submittedName>
        <fullName evidence="4">FeS cluster assembly protein sufD</fullName>
    </submittedName>
</protein>
<evidence type="ECO:0000313" key="4">
    <source>
        <dbReference type="EMBL" id="EMR03907.1"/>
    </source>
</evidence>
<sequence length="434" mass="48091">MNQHTATTYTQTIQQAHAAASGSANPSLRQIRERGIQAFGNLGLPHPKHEEYRYTPIVKTLEREFAEGFSPAPITLSPDEARQFYFEGLQANRLVFINGHFSPEASQILSPEGEIRVRPLSEVSEQLQSSVSEPEKDGFVALNTAYAEEGALIEIPAKAEVSLPVVLHFLSDSRQGKTAAMPRNFIRLGRHAKASVVEVYNTIGESTSFLNALTEVDLADGAQLDYFKIQTEGDHALQVNTTEVQQASNSRFSATTLTLGGRVVRNNLTIAQNGSNCHSDMYGLYMLHGKQHVDNHTLIDHRQPNSTSNELYKGIMDDTSTGVFNGKIWVQQAAQKTNAFQSNKNILLTNGATIYTKPQLEIWADDVKCSHGCTTGQLDDEQVFYLRSRGIEASAARALLLYAFAADIIEHITIEQLKEHFLALINDKLETRFV</sequence>
<comment type="similarity">
    <text evidence="1">Belongs to the iron-sulfur cluster assembly SufBD family.</text>
</comment>
<dbReference type="PATRIC" id="fig|1279009.4.peg.978"/>
<dbReference type="AlphaFoldDB" id="M7N9G6"/>
<evidence type="ECO:0000313" key="5">
    <source>
        <dbReference type="Proteomes" id="UP000011910"/>
    </source>
</evidence>
<name>M7N9G6_9BACT</name>
<organism evidence="4 5">
    <name type="scientific">Cesiribacter andamanensis AMV16</name>
    <dbReference type="NCBI Taxonomy" id="1279009"/>
    <lineage>
        <taxon>Bacteria</taxon>
        <taxon>Pseudomonadati</taxon>
        <taxon>Bacteroidota</taxon>
        <taxon>Cytophagia</taxon>
        <taxon>Cytophagales</taxon>
        <taxon>Cesiribacteraceae</taxon>
        <taxon>Cesiribacter</taxon>
    </lineage>
</organism>
<dbReference type="Pfam" id="PF01458">
    <property type="entry name" value="SUFBD_core"/>
    <property type="match status" value="1"/>
</dbReference>
<evidence type="ECO:0000259" key="2">
    <source>
        <dbReference type="Pfam" id="PF01458"/>
    </source>
</evidence>
<accession>M7N9G6</accession>
<keyword evidence="5" id="KW-1185">Reference proteome</keyword>
<dbReference type="InterPro" id="IPR055346">
    <property type="entry name" value="Fe-S_cluster_assembly_SufBD"/>
</dbReference>
<dbReference type="RefSeq" id="WP_009194366.1">
    <property type="nucleotide sequence ID" value="NZ_AODQ01000015.1"/>
</dbReference>
<dbReference type="PANTHER" id="PTHR43575">
    <property type="entry name" value="PROTEIN ABCI7, CHLOROPLASTIC"/>
    <property type="match status" value="1"/>
</dbReference>
<dbReference type="NCBIfam" id="TIGR01981">
    <property type="entry name" value="sufD"/>
    <property type="match status" value="1"/>
</dbReference>
<feature type="domain" description="SUF system FeS cluster assembly SufBD N-terminal" evidence="3">
    <location>
        <begin position="5"/>
        <end position="165"/>
    </location>
</feature>
<dbReference type="Proteomes" id="UP000011910">
    <property type="component" value="Unassembled WGS sequence"/>
</dbReference>
<reference evidence="4 5" key="1">
    <citation type="journal article" date="2013" name="Genome Announc.">
        <title>Draft Genome Sequence of Cesiribacter andamanensis Strain AMV16T, Isolated from a Soil Sample from a Mud Volcano in the Andaman Islands, India.</title>
        <authorList>
            <person name="Shivaji S."/>
            <person name="Ara S."/>
            <person name="Begum Z."/>
            <person name="Srinivas T.N."/>
            <person name="Singh A."/>
            <person name="Kumar Pinnaka A."/>
        </authorList>
    </citation>
    <scope>NUCLEOTIDE SEQUENCE [LARGE SCALE GENOMIC DNA]</scope>
    <source>
        <strain evidence="4 5">AMV16</strain>
    </source>
</reference>
<dbReference type="Pfam" id="PF19295">
    <property type="entry name" value="SufBD_N"/>
    <property type="match status" value="1"/>
</dbReference>
<dbReference type="GO" id="GO:0016226">
    <property type="term" value="P:iron-sulfur cluster assembly"/>
    <property type="evidence" value="ECO:0007669"/>
    <property type="project" value="InterPro"/>
</dbReference>
<dbReference type="SUPFAM" id="SSF101960">
    <property type="entry name" value="Stabilizer of iron transporter SufD"/>
    <property type="match status" value="1"/>
</dbReference>
<dbReference type="OrthoDB" id="9768262at2"/>
<dbReference type="EMBL" id="AODQ01000015">
    <property type="protein sequence ID" value="EMR03907.1"/>
    <property type="molecule type" value="Genomic_DNA"/>
</dbReference>
<proteinExistence type="inferred from homology"/>
<dbReference type="PANTHER" id="PTHR43575:SF1">
    <property type="entry name" value="PROTEIN ABCI7, CHLOROPLASTIC"/>
    <property type="match status" value="1"/>
</dbReference>
<dbReference type="InterPro" id="IPR037284">
    <property type="entry name" value="SUF_FeS_clus_asmbl_SufBD_sf"/>
</dbReference>
<dbReference type="InterPro" id="IPR000825">
    <property type="entry name" value="SUF_FeS_clus_asmbl_SufBD_core"/>
</dbReference>
<evidence type="ECO:0000259" key="3">
    <source>
        <dbReference type="Pfam" id="PF19295"/>
    </source>
</evidence>
<feature type="domain" description="SUF system FeS cluster assembly SufBD core" evidence="2">
    <location>
        <begin position="175"/>
        <end position="404"/>
    </location>
</feature>
<dbReference type="eggNOG" id="COG0719">
    <property type="taxonomic scope" value="Bacteria"/>
</dbReference>
<dbReference type="InterPro" id="IPR045595">
    <property type="entry name" value="SufBD_N"/>
</dbReference>